<accession>A0ABQ7GAQ1</accession>
<organism evidence="4 5">
    <name type="scientific">Dunaliella salina</name>
    <name type="common">Green alga</name>
    <name type="synonym">Protococcus salinus</name>
    <dbReference type="NCBI Taxonomy" id="3046"/>
    <lineage>
        <taxon>Eukaryota</taxon>
        <taxon>Viridiplantae</taxon>
        <taxon>Chlorophyta</taxon>
        <taxon>core chlorophytes</taxon>
        <taxon>Chlorophyceae</taxon>
        <taxon>CS clade</taxon>
        <taxon>Chlamydomonadales</taxon>
        <taxon>Dunaliellaceae</taxon>
        <taxon>Dunaliella</taxon>
    </lineage>
</organism>
<dbReference type="EMBL" id="MU069929">
    <property type="protein sequence ID" value="KAF5831679.1"/>
    <property type="molecule type" value="Genomic_DNA"/>
</dbReference>
<evidence type="ECO:0000313" key="4">
    <source>
        <dbReference type="EMBL" id="KAF5831679.1"/>
    </source>
</evidence>
<evidence type="ECO:0000313" key="5">
    <source>
        <dbReference type="Proteomes" id="UP000815325"/>
    </source>
</evidence>
<sequence length="436" mass="47158">MSAMFPHVHAGVTKALCAAFPVDSEPSVCRESWVSEDECEVDGPGYAQCRVGDPVTGGRTRCINTFSGYKCDCGQGWVSATDPETGEEVCEDLNECLATSIPMKDPKCSCSRCACINLPGSFQCTGALEDKCTPKNNYNGCWRAKMDDGQVHHACKDSIVSYKNRASKGLLSANETWATCACPACFSPVKNTDSTEKACKPNCPMAYCSPQLGVCMPEPVPSKGRAAPGGGSSWGGTALAVLLSASLTCLVLYGIYSRYLHERMHSEMRDIMSQYMPLSDERVERRPGGRPDSGGKTCGKGTQECGSHFLLEAMQDFKYSRSASVALGMQVFTCGQSLCVAPGMQASIGNKDSSSWGWQESLCCVRHASFCWGKKKEGKCAGVARGCLCCIRHASACRKAECKFSFGKESVLHQECTSRLRSIGSFMGWSMYPIRR</sequence>
<keyword evidence="5" id="KW-1185">Reference proteome</keyword>
<dbReference type="Gene3D" id="2.10.25.10">
    <property type="entry name" value="Laminin"/>
    <property type="match status" value="1"/>
</dbReference>
<gene>
    <name evidence="4" type="ORF">DUNSADRAFT_12733</name>
</gene>
<keyword evidence="3" id="KW-1133">Transmembrane helix</keyword>
<dbReference type="Proteomes" id="UP000815325">
    <property type="component" value="Unassembled WGS sequence"/>
</dbReference>
<evidence type="ECO:0008006" key="6">
    <source>
        <dbReference type="Google" id="ProtNLM"/>
    </source>
</evidence>
<reference evidence="4" key="1">
    <citation type="submission" date="2017-08" db="EMBL/GenBank/DDBJ databases">
        <authorList>
            <person name="Polle J.E."/>
            <person name="Barry K."/>
            <person name="Cushman J."/>
            <person name="Schmutz J."/>
            <person name="Tran D."/>
            <person name="Hathwaick L.T."/>
            <person name="Yim W.C."/>
            <person name="Jenkins J."/>
            <person name="Mckie-Krisberg Z.M."/>
            <person name="Prochnik S."/>
            <person name="Lindquist E."/>
            <person name="Dockter R.B."/>
            <person name="Adam C."/>
            <person name="Molina H."/>
            <person name="Bunkerborg J."/>
            <person name="Jin E."/>
            <person name="Buchheim M."/>
            <person name="Magnuson J."/>
        </authorList>
    </citation>
    <scope>NUCLEOTIDE SEQUENCE</scope>
    <source>
        <strain evidence="4">CCAP 19/18</strain>
    </source>
</reference>
<keyword evidence="3" id="KW-0812">Transmembrane</keyword>
<keyword evidence="1" id="KW-1015">Disulfide bond</keyword>
<evidence type="ECO:0000256" key="2">
    <source>
        <dbReference type="SAM" id="MobiDB-lite"/>
    </source>
</evidence>
<name>A0ABQ7GAQ1_DUNSA</name>
<dbReference type="PROSITE" id="PS01187">
    <property type="entry name" value="EGF_CA"/>
    <property type="match status" value="1"/>
</dbReference>
<protein>
    <recommendedName>
        <fullName evidence="6">EGF-like domain-containing protein</fullName>
    </recommendedName>
</protein>
<proteinExistence type="predicted"/>
<keyword evidence="3" id="KW-0472">Membrane</keyword>
<evidence type="ECO:0000256" key="3">
    <source>
        <dbReference type="SAM" id="Phobius"/>
    </source>
</evidence>
<feature type="transmembrane region" description="Helical" evidence="3">
    <location>
        <begin position="234"/>
        <end position="256"/>
    </location>
</feature>
<dbReference type="InterPro" id="IPR018097">
    <property type="entry name" value="EGF_Ca-bd_CS"/>
</dbReference>
<evidence type="ECO:0000256" key="1">
    <source>
        <dbReference type="ARBA" id="ARBA00023157"/>
    </source>
</evidence>
<feature type="region of interest" description="Disordered" evidence="2">
    <location>
        <begin position="281"/>
        <end position="300"/>
    </location>
</feature>
<comment type="caution">
    <text evidence="4">The sequence shown here is derived from an EMBL/GenBank/DDBJ whole genome shotgun (WGS) entry which is preliminary data.</text>
</comment>
<dbReference type="SUPFAM" id="SSF57196">
    <property type="entry name" value="EGF/Laminin"/>
    <property type="match status" value="1"/>
</dbReference>